<evidence type="ECO:0000256" key="5">
    <source>
        <dbReference type="ARBA" id="ARBA00038359"/>
    </source>
</evidence>
<dbReference type="OrthoDB" id="444631at2759"/>
<feature type="transmembrane region" description="Helical" evidence="6">
    <location>
        <begin position="179"/>
        <end position="200"/>
    </location>
</feature>
<comment type="similarity">
    <text evidence="5">Belongs to the SAT4 family.</text>
</comment>
<feature type="domain" description="Rhodopsin" evidence="7">
    <location>
        <begin position="40"/>
        <end position="275"/>
    </location>
</feature>
<evidence type="ECO:0000256" key="1">
    <source>
        <dbReference type="ARBA" id="ARBA00004141"/>
    </source>
</evidence>
<reference evidence="8" key="1">
    <citation type="journal article" date="2021" name="Nat. Commun.">
        <title>Genetic determinants of endophytism in the Arabidopsis root mycobiome.</title>
        <authorList>
            <person name="Mesny F."/>
            <person name="Miyauchi S."/>
            <person name="Thiergart T."/>
            <person name="Pickel B."/>
            <person name="Atanasova L."/>
            <person name="Karlsson M."/>
            <person name="Huettel B."/>
            <person name="Barry K.W."/>
            <person name="Haridas S."/>
            <person name="Chen C."/>
            <person name="Bauer D."/>
            <person name="Andreopoulos W."/>
            <person name="Pangilinan J."/>
            <person name="LaButti K."/>
            <person name="Riley R."/>
            <person name="Lipzen A."/>
            <person name="Clum A."/>
            <person name="Drula E."/>
            <person name="Henrissat B."/>
            <person name="Kohler A."/>
            <person name="Grigoriev I.V."/>
            <person name="Martin F.M."/>
            <person name="Hacquard S."/>
        </authorList>
    </citation>
    <scope>NUCLEOTIDE SEQUENCE</scope>
    <source>
        <strain evidence="8">MPI-SDFR-AT-0120</strain>
    </source>
</reference>
<evidence type="ECO:0000313" key="9">
    <source>
        <dbReference type="Proteomes" id="UP000813461"/>
    </source>
</evidence>
<evidence type="ECO:0000256" key="2">
    <source>
        <dbReference type="ARBA" id="ARBA00022692"/>
    </source>
</evidence>
<comment type="subcellular location">
    <subcellularLocation>
        <location evidence="1">Membrane</location>
        <topology evidence="1">Multi-pass membrane protein</topology>
    </subcellularLocation>
</comment>
<keyword evidence="4 6" id="KW-0472">Membrane</keyword>
<feature type="transmembrane region" description="Helical" evidence="6">
    <location>
        <begin position="259"/>
        <end position="279"/>
    </location>
</feature>
<dbReference type="InterPro" id="IPR052337">
    <property type="entry name" value="SAT4-like"/>
</dbReference>
<evidence type="ECO:0000313" key="8">
    <source>
        <dbReference type="EMBL" id="KAH7086473.1"/>
    </source>
</evidence>
<evidence type="ECO:0000256" key="3">
    <source>
        <dbReference type="ARBA" id="ARBA00022989"/>
    </source>
</evidence>
<feature type="transmembrane region" description="Helical" evidence="6">
    <location>
        <begin position="212"/>
        <end position="239"/>
    </location>
</feature>
<sequence length="356" mass="39673">MSTPSSNPELSAEYLADNKASEILSIIIIFPALALMVVALRLYTRIYIIKSFSHDDIAIILAMALSIVSSSLQGMQVYHGLGRHTEIASGAQIVETLKALYGSIICWVIAIALVKTSIVVQYLRITTEKRIRIVCWTFLCCSNMYYTAILFVSIFECVPIRSYWDRQVPGRCINRAVNYYGTAVFNILSDLTLLIIPFFILRHTVMARRQKFTLAIILGLGSFATIASSCRIPALYTILNTKDFMWDSAGAAMWSTMELNAGILCASLATLRAFIMKLWPRIFLTSQGSRMSAITPNRSRKSKYYSMEGSILVKKSITVQSTANTDNGDEIQLNAQPSYDRICEIEAGSTTPEAQQ</sequence>
<protein>
    <recommendedName>
        <fullName evidence="7">Rhodopsin domain-containing protein</fullName>
    </recommendedName>
</protein>
<gene>
    <name evidence="8" type="ORF">FB567DRAFT_629530</name>
</gene>
<dbReference type="PANTHER" id="PTHR33048">
    <property type="entry name" value="PTH11-LIKE INTEGRAL MEMBRANE PROTEIN (AFU_ORTHOLOGUE AFUA_5G11245)"/>
    <property type="match status" value="1"/>
</dbReference>
<dbReference type="InterPro" id="IPR049326">
    <property type="entry name" value="Rhodopsin_dom_fungi"/>
</dbReference>
<keyword evidence="3 6" id="KW-1133">Transmembrane helix</keyword>
<feature type="transmembrane region" description="Helical" evidence="6">
    <location>
        <begin position="56"/>
        <end position="79"/>
    </location>
</feature>
<dbReference type="GO" id="GO:0016020">
    <property type="term" value="C:membrane"/>
    <property type="evidence" value="ECO:0007669"/>
    <property type="project" value="UniProtKB-SubCell"/>
</dbReference>
<evidence type="ECO:0000256" key="6">
    <source>
        <dbReference type="SAM" id="Phobius"/>
    </source>
</evidence>
<keyword evidence="9" id="KW-1185">Reference proteome</keyword>
<feature type="transmembrane region" description="Helical" evidence="6">
    <location>
        <begin position="135"/>
        <end position="155"/>
    </location>
</feature>
<dbReference type="AlphaFoldDB" id="A0A8K0R6S1"/>
<dbReference type="PANTHER" id="PTHR33048:SF47">
    <property type="entry name" value="INTEGRAL MEMBRANE PROTEIN-RELATED"/>
    <property type="match status" value="1"/>
</dbReference>
<dbReference type="Proteomes" id="UP000813461">
    <property type="component" value="Unassembled WGS sequence"/>
</dbReference>
<feature type="transmembrane region" description="Helical" evidence="6">
    <location>
        <begin position="23"/>
        <end position="44"/>
    </location>
</feature>
<dbReference type="EMBL" id="JAGMVJ010000011">
    <property type="protein sequence ID" value="KAH7086473.1"/>
    <property type="molecule type" value="Genomic_DNA"/>
</dbReference>
<keyword evidence="2 6" id="KW-0812">Transmembrane</keyword>
<organism evidence="8 9">
    <name type="scientific">Paraphoma chrysanthemicola</name>
    <dbReference type="NCBI Taxonomy" id="798071"/>
    <lineage>
        <taxon>Eukaryota</taxon>
        <taxon>Fungi</taxon>
        <taxon>Dikarya</taxon>
        <taxon>Ascomycota</taxon>
        <taxon>Pezizomycotina</taxon>
        <taxon>Dothideomycetes</taxon>
        <taxon>Pleosporomycetidae</taxon>
        <taxon>Pleosporales</taxon>
        <taxon>Pleosporineae</taxon>
        <taxon>Phaeosphaeriaceae</taxon>
        <taxon>Paraphoma</taxon>
    </lineage>
</organism>
<accession>A0A8K0R6S1</accession>
<proteinExistence type="inferred from homology"/>
<dbReference type="Pfam" id="PF20684">
    <property type="entry name" value="Fung_rhodopsin"/>
    <property type="match status" value="1"/>
</dbReference>
<evidence type="ECO:0000256" key="4">
    <source>
        <dbReference type="ARBA" id="ARBA00023136"/>
    </source>
</evidence>
<name>A0A8K0R6S1_9PLEO</name>
<evidence type="ECO:0000259" key="7">
    <source>
        <dbReference type="Pfam" id="PF20684"/>
    </source>
</evidence>
<comment type="caution">
    <text evidence="8">The sequence shown here is derived from an EMBL/GenBank/DDBJ whole genome shotgun (WGS) entry which is preliminary data.</text>
</comment>
<feature type="transmembrane region" description="Helical" evidence="6">
    <location>
        <begin position="99"/>
        <end position="123"/>
    </location>
</feature>